<gene>
    <name evidence="2" type="ORF">J437_LFUL014548</name>
</gene>
<dbReference type="AlphaFoldDB" id="A0A8K0KMH6"/>
<proteinExistence type="predicted"/>
<sequence>MFLSSLPVFDASTKFPRGVLSGNVYNMGDFDECLGVRGPSNIKGQYCLSRVDITEEDERRKLSGSTDPYTLTYDPLVSAWEKIESNVYRKPSHKKKRYLRL</sequence>
<comment type="caution">
    <text evidence="2">The sequence shown here is derived from an EMBL/GenBank/DDBJ whole genome shotgun (WGS) entry which is preliminary data.</text>
</comment>
<evidence type="ECO:0000313" key="3">
    <source>
        <dbReference type="Proteomes" id="UP000792457"/>
    </source>
</evidence>
<feature type="domain" description="Nose resistant-to-fluoxetine protein N-terminal" evidence="1">
    <location>
        <begin position="6"/>
        <end position="61"/>
    </location>
</feature>
<reference evidence="2" key="2">
    <citation type="submission" date="2017-10" db="EMBL/GenBank/DDBJ databases">
        <title>Ladona fulva Genome sequencing and assembly.</title>
        <authorList>
            <person name="Murali S."/>
            <person name="Richards S."/>
            <person name="Bandaranaike D."/>
            <person name="Bellair M."/>
            <person name="Blankenburg K."/>
            <person name="Chao H."/>
            <person name="Dinh H."/>
            <person name="Doddapaneni H."/>
            <person name="Dugan-Rocha S."/>
            <person name="Elkadiri S."/>
            <person name="Gnanaolivu R."/>
            <person name="Hernandez B."/>
            <person name="Skinner E."/>
            <person name="Javaid M."/>
            <person name="Lee S."/>
            <person name="Li M."/>
            <person name="Ming W."/>
            <person name="Munidasa M."/>
            <person name="Muniz J."/>
            <person name="Nguyen L."/>
            <person name="Hughes D."/>
            <person name="Osuji N."/>
            <person name="Pu L.-L."/>
            <person name="Puazo M."/>
            <person name="Qu C."/>
            <person name="Quiroz J."/>
            <person name="Raj R."/>
            <person name="Weissenberger G."/>
            <person name="Xin Y."/>
            <person name="Zou X."/>
            <person name="Han Y."/>
            <person name="Worley K."/>
            <person name="Muzny D."/>
            <person name="Gibbs R."/>
        </authorList>
    </citation>
    <scope>NUCLEOTIDE SEQUENCE</scope>
    <source>
        <strain evidence="2">Sampled in the wild</strain>
    </source>
</reference>
<protein>
    <recommendedName>
        <fullName evidence="1">Nose resistant-to-fluoxetine protein N-terminal domain-containing protein</fullName>
    </recommendedName>
</protein>
<dbReference type="OrthoDB" id="4794873at2759"/>
<dbReference type="InterPro" id="IPR006621">
    <property type="entry name" value="Nose-resist-to-fluoxetine_N"/>
</dbReference>
<dbReference type="EMBL" id="KZ309154">
    <property type="protein sequence ID" value="KAG8237342.1"/>
    <property type="molecule type" value="Genomic_DNA"/>
</dbReference>
<dbReference type="Pfam" id="PF20146">
    <property type="entry name" value="NRF"/>
    <property type="match status" value="1"/>
</dbReference>
<name>A0A8K0KMH6_LADFU</name>
<accession>A0A8K0KMH6</accession>
<organism evidence="2 3">
    <name type="scientific">Ladona fulva</name>
    <name type="common">Scarce chaser dragonfly</name>
    <name type="synonym">Libellula fulva</name>
    <dbReference type="NCBI Taxonomy" id="123851"/>
    <lineage>
        <taxon>Eukaryota</taxon>
        <taxon>Metazoa</taxon>
        <taxon>Ecdysozoa</taxon>
        <taxon>Arthropoda</taxon>
        <taxon>Hexapoda</taxon>
        <taxon>Insecta</taxon>
        <taxon>Pterygota</taxon>
        <taxon>Palaeoptera</taxon>
        <taxon>Odonata</taxon>
        <taxon>Epiprocta</taxon>
        <taxon>Anisoptera</taxon>
        <taxon>Libelluloidea</taxon>
        <taxon>Libellulidae</taxon>
        <taxon>Ladona</taxon>
    </lineage>
</organism>
<keyword evidence="3" id="KW-1185">Reference proteome</keyword>
<evidence type="ECO:0000313" key="2">
    <source>
        <dbReference type="EMBL" id="KAG8237342.1"/>
    </source>
</evidence>
<dbReference type="Proteomes" id="UP000792457">
    <property type="component" value="Unassembled WGS sequence"/>
</dbReference>
<evidence type="ECO:0000259" key="1">
    <source>
        <dbReference type="Pfam" id="PF20146"/>
    </source>
</evidence>
<reference evidence="2" key="1">
    <citation type="submission" date="2013-04" db="EMBL/GenBank/DDBJ databases">
        <authorList>
            <person name="Qu J."/>
            <person name="Murali S.C."/>
            <person name="Bandaranaike D."/>
            <person name="Bellair M."/>
            <person name="Blankenburg K."/>
            <person name="Chao H."/>
            <person name="Dinh H."/>
            <person name="Doddapaneni H."/>
            <person name="Downs B."/>
            <person name="Dugan-Rocha S."/>
            <person name="Elkadiri S."/>
            <person name="Gnanaolivu R.D."/>
            <person name="Hernandez B."/>
            <person name="Javaid M."/>
            <person name="Jayaseelan J.C."/>
            <person name="Lee S."/>
            <person name="Li M."/>
            <person name="Ming W."/>
            <person name="Munidasa M."/>
            <person name="Muniz J."/>
            <person name="Nguyen L."/>
            <person name="Ongeri F."/>
            <person name="Osuji N."/>
            <person name="Pu L.-L."/>
            <person name="Puazo M."/>
            <person name="Qu C."/>
            <person name="Quiroz J."/>
            <person name="Raj R."/>
            <person name="Weissenberger G."/>
            <person name="Xin Y."/>
            <person name="Zou X."/>
            <person name="Han Y."/>
            <person name="Richards S."/>
            <person name="Worley K."/>
            <person name="Muzny D."/>
            <person name="Gibbs R."/>
        </authorList>
    </citation>
    <scope>NUCLEOTIDE SEQUENCE</scope>
    <source>
        <strain evidence="2">Sampled in the wild</strain>
    </source>
</reference>